<reference evidence="2" key="1">
    <citation type="journal article" date="2020" name="Stud. Mycol.">
        <title>101 Dothideomycetes genomes: a test case for predicting lifestyles and emergence of pathogens.</title>
        <authorList>
            <person name="Haridas S."/>
            <person name="Albert R."/>
            <person name="Binder M."/>
            <person name="Bloem J."/>
            <person name="Labutti K."/>
            <person name="Salamov A."/>
            <person name="Andreopoulos B."/>
            <person name="Baker S."/>
            <person name="Barry K."/>
            <person name="Bills G."/>
            <person name="Bluhm B."/>
            <person name="Cannon C."/>
            <person name="Castanera R."/>
            <person name="Culley D."/>
            <person name="Daum C."/>
            <person name="Ezra D."/>
            <person name="Gonzalez J."/>
            <person name="Henrissat B."/>
            <person name="Kuo A."/>
            <person name="Liang C."/>
            <person name="Lipzen A."/>
            <person name="Lutzoni F."/>
            <person name="Magnuson J."/>
            <person name="Mondo S."/>
            <person name="Nolan M."/>
            <person name="Ohm R."/>
            <person name="Pangilinan J."/>
            <person name="Park H.-J."/>
            <person name="Ramirez L."/>
            <person name="Alfaro M."/>
            <person name="Sun H."/>
            <person name="Tritt A."/>
            <person name="Yoshinaga Y."/>
            <person name="Zwiers L.-H."/>
            <person name="Turgeon B."/>
            <person name="Goodwin S."/>
            <person name="Spatafora J."/>
            <person name="Crous P."/>
            <person name="Grigoriev I."/>
        </authorList>
    </citation>
    <scope>NUCLEOTIDE SEQUENCE</scope>
    <source>
        <strain evidence="2">CBS 119687</strain>
    </source>
</reference>
<dbReference type="RefSeq" id="XP_033525587.1">
    <property type="nucleotide sequence ID" value="XM_033663553.1"/>
</dbReference>
<dbReference type="Proteomes" id="UP000799771">
    <property type="component" value="Unassembled WGS sequence"/>
</dbReference>
<evidence type="ECO:0000256" key="1">
    <source>
        <dbReference type="SAM" id="MobiDB-lite"/>
    </source>
</evidence>
<dbReference type="GeneID" id="54403985"/>
<dbReference type="OrthoDB" id="65445at2759"/>
<dbReference type="InterPro" id="IPR053218">
    <property type="entry name" value="Pathogen-related_defense"/>
</dbReference>
<name>A0A6A6AHB4_9PLEO</name>
<dbReference type="Gene3D" id="3.10.450.50">
    <property type="match status" value="1"/>
</dbReference>
<dbReference type="PANTHER" id="PTHR31723">
    <property type="entry name" value="PATHOGENESIS-RELATED FAMILY PROTEIN"/>
    <property type="match status" value="1"/>
</dbReference>
<organism evidence="2 3">
    <name type="scientific">Dothidotthia symphoricarpi CBS 119687</name>
    <dbReference type="NCBI Taxonomy" id="1392245"/>
    <lineage>
        <taxon>Eukaryota</taxon>
        <taxon>Fungi</taxon>
        <taxon>Dikarya</taxon>
        <taxon>Ascomycota</taxon>
        <taxon>Pezizomycotina</taxon>
        <taxon>Dothideomycetes</taxon>
        <taxon>Pleosporomycetidae</taxon>
        <taxon>Pleosporales</taxon>
        <taxon>Dothidotthiaceae</taxon>
        <taxon>Dothidotthia</taxon>
    </lineage>
</organism>
<dbReference type="PANTHER" id="PTHR31723:SF10">
    <property type="entry name" value="PATHOGEN-RELATED PROTEIN"/>
    <property type="match status" value="1"/>
</dbReference>
<dbReference type="EMBL" id="ML977503">
    <property type="protein sequence ID" value="KAF2131200.1"/>
    <property type="molecule type" value="Genomic_DNA"/>
</dbReference>
<feature type="region of interest" description="Disordered" evidence="1">
    <location>
        <begin position="297"/>
        <end position="320"/>
    </location>
</feature>
<evidence type="ECO:0008006" key="4">
    <source>
        <dbReference type="Google" id="ProtNLM"/>
    </source>
</evidence>
<protein>
    <recommendedName>
        <fullName evidence="4">Pathogen-related protein</fullName>
    </recommendedName>
</protein>
<sequence>MSTENAQQPPAPELPDYVTDPNAVLKDEGVKWRYGRAPDYTKTRKVFEETKEKTHAPLSLPQLVENLVKNWEIEASFKPHLPDWRTIDPQAYSFAINASEPEPASHMLKLGTYNAIIAANEYYSPEHSDFASSHKTFKRMMPAFAWEVLEVYSGPPVVAFRWRHWGVMAGDYVGINNKGEKVRAKAHGGTIDIQGVTVASVNEKLQLRDVRTWFDPMDMFRQIAPEGDVEREVLGKGVRPADVVEGAQAEAGVQAVPDEQTLPDETIDASALARAQAAGCPFAVAVSDAEVGLDQLPAGHPSVEEPVRGDENLAMPGAFH</sequence>
<accession>A0A6A6AHB4</accession>
<keyword evidence="3" id="KW-1185">Reference proteome</keyword>
<dbReference type="SUPFAM" id="SSF54427">
    <property type="entry name" value="NTF2-like"/>
    <property type="match status" value="1"/>
</dbReference>
<evidence type="ECO:0000313" key="3">
    <source>
        <dbReference type="Proteomes" id="UP000799771"/>
    </source>
</evidence>
<gene>
    <name evidence="2" type="ORF">P153DRAFT_287636</name>
</gene>
<proteinExistence type="predicted"/>
<feature type="region of interest" description="Disordered" evidence="1">
    <location>
        <begin position="1"/>
        <end position="20"/>
    </location>
</feature>
<dbReference type="AlphaFoldDB" id="A0A6A6AHB4"/>
<evidence type="ECO:0000313" key="2">
    <source>
        <dbReference type="EMBL" id="KAF2131200.1"/>
    </source>
</evidence>
<feature type="compositionally biased region" description="Basic and acidic residues" evidence="1">
    <location>
        <begin position="302"/>
        <end position="311"/>
    </location>
</feature>
<dbReference type="InterPro" id="IPR032710">
    <property type="entry name" value="NTF2-like_dom_sf"/>
</dbReference>